<dbReference type="EC" id="4.6.1.13" evidence="2"/>
<evidence type="ECO:0000313" key="7">
    <source>
        <dbReference type="EMBL" id="RRC96528.1"/>
    </source>
</evidence>
<dbReference type="GO" id="GO:0008081">
    <property type="term" value="F:phosphoric diester hydrolase activity"/>
    <property type="evidence" value="ECO:0007669"/>
    <property type="project" value="InterPro"/>
</dbReference>
<dbReference type="SMART" id="SM00148">
    <property type="entry name" value="PLCXc"/>
    <property type="match status" value="1"/>
</dbReference>
<dbReference type="PANTHER" id="PTHR13593:SF113">
    <property type="entry name" value="SI:DKEY-266F7.9"/>
    <property type="match status" value="1"/>
</dbReference>
<proteinExistence type="predicted"/>
<comment type="catalytic activity">
    <reaction evidence="1">
        <text>a 1,2-diacyl-sn-glycero-3-phospho-(1D-myo-inositol) = 1D-myo-inositol 1,2-cyclic phosphate + a 1,2-diacyl-sn-glycerol</text>
        <dbReference type="Rhea" id="RHEA:17093"/>
        <dbReference type="ChEBI" id="CHEBI:17815"/>
        <dbReference type="ChEBI" id="CHEBI:57880"/>
        <dbReference type="ChEBI" id="CHEBI:58484"/>
        <dbReference type="EC" id="4.6.1.13"/>
    </reaction>
</comment>
<sequence>MSALTDDTALTALAIPGTHDTMTARCTERYYATQEDSLAEQLTYGVRFLDIRLRRTLVAAHREWVSDISGQDILDTVGQFLADNPSECVIMRIQNANEAKDDYPAYGEAIHGLIGANLDIFHLWETPHSPWPTLGQCRGRVLALECAPPMYAFSERQGIVWAQNWHDNPYLDIQDLWDGPSIEDKKNAIARALRHGDDDLNTLIINHISATNGELGYPDAYAQILNPYTRTLNEAIRHEATTESENYRGRGIQIYDFISPELAAAVIELNDKKNH</sequence>
<dbReference type="InterPro" id="IPR017946">
    <property type="entry name" value="PLC-like_Pdiesterase_TIM-brl"/>
</dbReference>
<dbReference type="InterPro" id="IPR000909">
    <property type="entry name" value="PLipase_C_PInositol-sp_X_dom"/>
</dbReference>
<reference evidence="7 8" key="1">
    <citation type="submission" date="2018-11" db="EMBL/GenBank/DDBJ databases">
        <title>Genomes From Bacteria Associated with the Canine Oral Cavity: a Test Case for Automated Genome-Based Taxonomic Assignment.</title>
        <authorList>
            <person name="Coil D.A."/>
            <person name="Jospin G."/>
            <person name="Darling A.E."/>
            <person name="Wallis C."/>
            <person name="Davis I.J."/>
            <person name="Harris S."/>
            <person name="Eisen J.A."/>
            <person name="Holcombe L.J."/>
            <person name="O'Flynn C."/>
        </authorList>
    </citation>
    <scope>NUCLEOTIDE SEQUENCE [LARGE SCALE GENOMIC DNA]</scope>
    <source>
        <strain evidence="7 8">OH770</strain>
    </source>
</reference>
<dbReference type="Gene3D" id="3.20.20.190">
    <property type="entry name" value="Phosphatidylinositol (PI) phosphodiesterase"/>
    <property type="match status" value="1"/>
</dbReference>
<protein>
    <recommendedName>
        <fullName evidence="3">1-phosphatidylinositol phosphodiesterase</fullName>
        <ecNumber evidence="2">4.6.1.13</ecNumber>
    </recommendedName>
    <alternativeName>
        <fullName evidence="4">Phosphatidylinositol diacylglycerol-lyase</fullName>
    </alternativeName>
    <alternativeName>
        <fullName evidence="5">Phosphatidylinositol-specific phospholipase C</fullName>
    </alternativeName>
</protein>
<evidence type="ECO:0000256" key="3">
    <source>
        <dbReference type="ARBA" id="ARBA00019758"/>
    </source>
</evidence>
<name>A0A3P1SHA0_9ACTO</name>
<dbReference type="InterPro" id="IPR051057">
    <property type="entry name" value="PI-PLC_domain"/>
</dbReference>
<keyword evidence="8" id="KW-1185">Reference proteome</keyword>
<evidence type="ECO:0000256" key="4">
    <source>
        <dbReference type="ARBA" id="ARBA00030474"/>
    </source>
</evidence>
<dbReference type="GO" id="GO:0004436">
    <property type="term" value="F:phosphatidylinositol diacylglycerol-lyase activity"/>
    <property type="evidence" value="ECO:0007669"/>
    <property type="project" value="UniProtKB-EC"/>
</dbReference>
<dbReference type="EMBL" id="RQZF01000001">
    <property type="protein sequence ID" value="RRC96528.1"/>
    <property type="molecule type" value="Genomic_DNA"/>
</dbReference>
<dbReference type="Proteomes" id="UP000280444">
    <property type="component" value="Unassembled WGS sequence"/>
</dbReference>
<dbReference type="OrthoDB" id="7191982at2"/>
<dbReference type="AlphaFoldDB" id="A0A3P1SHA0"/>
<evidence type="ECO:0000313" key="8">
    <source>
        <dbReference type="Proteomes" id="UP000280444"/>
    </source>
</evidence>
<feature type="domain" description="Phosphatidylinositol-specific phospholipase C X" evidence="6">
    <location>
        <begin position="4"/>
        <end position="146"/>
    </location>
</feature>
<dbReference type="Pfam" id="PF00388">
    <property type="entry name" value="PI-PLC-X"/>
    <property type="match status" value="1"/>
</dbReference>
<comment type="caution">
    <text evidence="7">The sequence shown here is derived from an EMBL/GenBank/DDBJ whole genome shotgun (WGS) entry which is preliminary data.</text>
</comment>
<evidence type="ECO:0000256" key="2">
    <source>
        <dbReference type="ARBA" id="ARBA00012581"/>
    </source>
</evidence>
<gene>
    <name evidence="7" type="ORF">EII11_00020</name>
</gene>
<dbReference type="PROSITE" id="PS50007">
    <property type="entry name" value="PIPLC_X_DOMAIN"/>
    <property type="match status" value="1"/>
</dbReference>
<evidence type="ECO:0000256" key="1">
    <source>
        <dbReference type="ARBA" id="ARBA00001316"/>
    </source>
</evidence>
<dbReference type="SUPFAM" id="SSF51695">
    <property type="entry name" value="PLC-like phosphodiesterases"/>
    <property type="match status" value="1"/>
</dbReference>
<evidence type="ECO:0000259" key="6">
    <source>
        <dbReference type="SMART" id="SM00148"/>
    </source>
</evidence>
<dbReference type="PANTHER" id="PTHR13593">
    <property type="match status" value="1"/>
</dbReference>
<dbReference type="GO" id="GO:0006629">
    <property type="term" value="P:lipid metabolic process"/>
    <property type="evidence" value="ECO:0007669"/>
    <property type="project" value="InterPro"/>
</dbReference>
<organism evidence="7 8">
    <name type="scientific">Schaalia canis</name>
    <dbReference type="NCBI Taxonomy" id="100469"/>
    <lineage>
        <taxon>Bacteria</taxon>
        <taxon>Bacillati</taxon>
        <taxon>Actinomycetota</taxon>
        <taxon>Actinomycetes</taxon>
        <taxon>Actinomycetales</taxon>
        <taxon>Actinomycetaceae</taxon>
        <taxon>Schaalia</taxon>
    </lineage>
</organism>
<evidence type="ECO:0000256" key="5">
    <source>
        <dbReference type="ARBA" id="ARBA00030782"/>
    </source>
</evidence>
<accession>A0A3P1SHA0</accession>